<proteinExistence type="predicted"/>
<keyword evidence="3" id="KW-0732">Signal</keyword>
<evidence type="ECO:0000313" key="5">
    <source>
        <dbReference type="Proteomes" id="UP000660745"/>
    </source>
</evidence>
<feature type="region of interest" description="Disordered" evidence="1">
    <location>
        <begin position="237"/>
        <end position="259"/>
    </location>
</feature>
<feature type="region of interest" description="Disordered" evidence="1">
    <location>
        <begin position="416"/>
        <end position="435"/>
    </location>
</feature>
<evidence type="ECO:0000256" key="2">
    <source>
        <dbReference type="SAM" id="Phobius"/>
    </source>
</evidence>
<dbReference type="RefSeq" id="WP_189143193.1">
    <property type="nucleotide sequence ID" value="NZ_BMNK01000017.1"/>
</dbReference>
<feature type="transmembrane region" description="Helical" evidence="2">
    <location>
        <begin position="386"/>
        <end position="408"/>
    </location>
</feature>
<feature type="chain" id="PRO_5037102857" description="Zinc ribbon domain-containing protein" evidence="3">
    <location>
        <begin position="25"/>
        <end position="497"/>
    </location>
</feature>
<dbReference type="SUPFAM" id="SSF50494">
    <property type="entry name" value="Trypsin-like serine proteases"/>
    <property type="match status" value="1"/>
</dbReference>
<evidence type="ECO:0000313" key="4">
    <source>
        <dbReference type="EMBL" id="GGP14769.1"/>
    </source>
</evidence>
<organism evidence="4 5">
    <name type="scientific">Nonomuraea glycinis</name>
    <dbReference type="NCBI Taxonomy" id="2047744"/>
    <lineage>
        <taxon>Bacteria</taxon>
        <taxon>Bacillati</taxon>
        <taxon>Actinomycetota</taxon>
        <taxon>Actinomycetes</taxon>
        <taxon>Streptosporangiales</taxon>
        <taxon>Streptosporangiaceae</taxon>
        <taxon>Nonomuraea</taxon>
    </lineage>
</organism>
<evidence type="ECO:0008006" key="6">
    <source>
        <dbReference type="Google" id="ProtNLM"/>
    </source>
</evidence>
<dbReference type="InterPro" id="IPR009003">
    <property type="entry name" value="Peptidase_S1_PA"/>
</dbReference>
<reference evidence="4" key="2">
    <citation type="submission" date="2020-09" db="EMBL/GenBank/DDBJ databases">
        <authorList>
            <person name="Sun Q."/>
            <person name="Zhou Y."/>
        </authorList>
    </citation>
    <scope>NUCLEOTIDE SEQUENCE</scope>
    <source>
        <strain evidence="4">CGMCC 4.7430</strain>
    </source>
</reference>
<keyword evidence="2" id="KW-0472">Membrane</keyword>
<keyword evidence="2" id="KW-1133">Transmembrane helix</keyword>
<reference evidence="4" key="1">
    <citation type="journal article" date="2014" name="Int. J. Syst. Evol. Microbiol.">
        <title>Complete genome sequence of Corynebacterium casei LMG S-19264T (=DSM 44701T), isolated from a smear-ripened cheese.</title>
        <authorList>
            <consortium name="US DOE Joint Genome Institute (JGI-PGF)"/>
            <person name="Walter F."/>
            <person name="Albersmeier A."/>
            <person name="Kalinowski J."/>
            <person name="Ruckert C."/>
        </authorList>
    </citation>
    <scope>NUCLEOTIDE SEQUENCE</scope>
    <source>
        <strain evidence="4">CGMCC 4.7430</strain>
    </source>
</reference>
<comment type="caution">
    <text evidence="4">The sequence shown here is derived from an EMBL/GenBank/DDBJ whole genome shotgun (WGS) entry which is preliminary data.</text>
</comment>
<feature type="signal peptide" evidence="3">
    <location>
        <begin position="1"/>
        <end position="24"/>
    </location>
</feature>
<name>A0A918E8F1_9ACTN</name>
<dbReference type="InterPro" id="IPR043504">
    <property type="entry name" value="Peptidase_S1_PA_chymotrypsin"/>
</dbReference>
<protein>
    <recommendedName>
        <fullName evidence="6">Zinc ribbon domain-containing protein</fullName>
    </recommendedName>
</protein>
<dbReference type="EMBL" id="BMNK01000017">
    <property type="protein sequence ID" value="GGP14769.1"/>
    <property type="molecule type" value="Genomic_DNA"/>
</dbReference>
<dbReference type="AlphaFoldDB" id="A0A918E8F1"/>
<keyword evidence="5" id="KW-1185">Reference proteome</keyword>
<feature type="compositionally biased region" description="Basic and acidic residues" evidence="1">
    <location>
        <begin position="244"/>
        <end position="259"/>
    </location>
</feature>
<feature type="compositionally biased region" description="Pro residues" evidence="1">
    <location>
        <begin position="420"/>
        <end position="431"/>
    </location>
</feature>
<sequence length="497" mass="52120">MGRLAALAGGLAVTTALLIMPATAHEHPSGITDLVTPAVVRVEAVSHVEITLLDHLGELKHVERSYDIPLGQGTGTVVNPEGAIVTLTRVVKTDNEDVAILAANRIFAAHHKVKIPQDAKRHKVKDPRLNHHLEECYPPKRSTATCIIDVTTDITIFPNVSPADSDGFKAELVRAGSRPDSPAVLMPSGRAVGSVGMPTAPLADKVPDQVGSPTSVAGFLGRPGPDVRDTVEIAHLTKGGGAGDKGRPFADPEGKTDEPAKLGGLADRGMVGAPVIGDKDGHVIGMLIGGGKNAKMIGVREITAILTKAGIAPRRGAIDSAFEGALTRYHTKYYTEAAPGFQRVLELYPGNTVAAELLKISLAKRGGPEDEGTKQAAVPVAAATPLWPFIVAAGVLFVAAATGAFVLWRRRREPADQLEPPEPLPPPPPPSAVIAEPLDEGASQTVVVRRSVAFGAIPQQKQVLTTKDPSIKYCTACGMKLGLGHRFCGYCGHPSET</sequence>
<keyword evidence="2" id="KW-0812">Transmembrane</keyword>
<dbReference type="Proteomes" id="UP000660745">
    <property type="component" value="Unassembled WGS sequence"/>
</dbReference>
<evidence type="ECO:0000256" key="1">
    <source>
        <dbReference type="SAM" id="MobiDB-lite"/>
    </source>
</evidence>
<gene>
    <name evidence="4" type="ORF">GCM10012278_71840</name>
</gene>
<accession>A0A918E8F1</accession>
<evidence type="ECO:0000256" key="3">
    <source>
        <dbReference type="SAM" id="SignalP"/>
    </source>
</evidence>
<dbReference type="Gene3D" id="2.40.10.10">
    <property type="entry name" value="Trypsin-like serine proteases"/>
    <property type="match status" value="1"/>
</dbReference>